<evidence type="ECO:0000313" key="1">
    <source>
        <dbReference type="EMBL" id="VWX37625.1"/>
    </source>
</evidence>
<dbReference type="EMBL" id="CABWKQ010000027">
    <property type="protein sequence ID" value="VWX37625.1"/>
    <property type="molecule type" value="Genomic_DNA"/>
</dbReference>
<dbReference type="Proteomes" id="UP000439752">
    <property type="component" value="Unassembled WGS sequence"/>
</dbReference>
<dbReference type="AlphaFoldDB" id="A0A653IEQ6"/>
<dbReference type="InterPro" id="IPR009267">
    <property type="entry name" value="NTP_transf_6"/>
</dbReference>
<proteinExistence type="predicted"/>
<evidence type="ECO:0008006" key="3">
    <source>
        <dbReference type="Google" id="ProtNLM"/>
    </source>
</evidence>
<dbReference type="Pfam" id="PF06042">
    <property type="entry name" value="NTP_transf_6"/>
    <property type="match status" value="1"/>
</dbReference>
<dbReference type="PANTHER" id="PTHR39166:SF1">
    <property type="entry name" value="BLL1166 PROTEIN"/>
    <property type="match status" value="1"/>
</dbReference>
<keyword evidence="2" id="KW-1185">Reference proteome</keyword>
<sequence>MQMKTETDIVQMFERDRETRILLEAVARLDLPDWWICAGYVRAKVWDVLEQKEATAVADIDVIYFDTSDTTEATDQMLEARLNEQLPDYPWSVKNQARMHTKNDLPPYRSSRDAMAQFPETVTAIGLTLHADRVVFFSAYGVSDLLQQRLRPTPSFQAPARHLIYRKRLAEKQWVKNWQGVHEAENETTGLKKI</sequence>
<name>A0A653IEQ6_9BACL</name>
<protein>
    <recommendedName>
        <fullName evidence="3">Nucleotidyltransferase family protein</fullName>
    </recommendedName>
</protein>
<gene>
    <name evidence="1" type="ORF">EXIGUO9Y_330049</name>
</gene>
<dbReference type="PANTHER" id="PTHR39166">
    <property type="entry name" value="BLL1166 PROTEIN"/>
    <property type="match status" value="1"/>
</dbReference>
<accession>A0A653IEQ6</accession>
<organism evidence="1 2">
    <name type="scientific">Exiguobacterium oxidotolerans</name>
    <dbReference type="NCBI Taxonomy" id="223958"/>
    <lineage>
        <taxon>Bacteria</taxon>
        <taxon>Bacillati</taxon>
        <taxon>Bacillota</taxon>
        <taxon>Bacilli</taxon>
        <taxon>Bacillales</taxon>
        <taxon>Bacillales Family XII. Incertae Sedis</taxon>
        <taxon>Exiguobacterium</taxon>
    </lineage>
</organism>
<reference evidence="1 2" key="1">
    <citation type="submission" date="2019-10" db="EMBL/GenBank/DDBJ databases">
        <authorList>
            <person name="Karimi E."/>
        </authorList>
    </citation>
    <scope>NUCLEOTIDE SEQUENCE [LARGE SCALE GENOMIC DNA]</scope>
    <source>
        <strain evidence="1">Exiguobacterium sp. 9Y</strain>
    </source>
</reference>
<evidence type="ECO:0000313" key="2">
    <source>
        <dbReference type="Proteomes" id="UP000439752"/>
    </source>
</evidence>